<dbReference type="EMBL" id="WIUZ02000017">
    <property type="protein sequence ID" value="KAF9779987.1"/>
    <property type="molecule type" value="Genomic_DNA"/>
</dbReference>
<comment type="catalytic activity">
    <reaction evidence="4">
        <text>a 5'-end triphospho-ribonucleoside in mRNA + H2O = a 5'-end phospho-ribonucleoside in mRNA + diphosphate + H(+)</text>
        <dbReference type="Rhea" id="RHEA:78683"/>
        <dbReference type="Rhea" id="RHEA-COMP:15692"/>
        <dbReference type="Rhea" id="RHEA-COMP:17164"/>
        <dbReference type="ChEBI" id="CHEBI:15377"/>
        <dbReference type="ChEBI" id="CHEBI:15378"/>
        <dbReference type="ChEBI" id="CHEBI:33019"/>
        <dbReference type="ChEBI" id="CHEBI:138282"/>
        <dbReference type="ChEBI" id="CHEBI:167618"/>
    </reaction>
    <physiologicalReaction direction="left-to-right" evidence="4">
        <dbReference type="Rhea" id="RHEA:78684"/>
    </physiologicalReaction>
</comment>
<dbReference type="EC" id="3.6.1.-" evidence="6"/>
<comment type="caution">
    <text evidence="8">The sequence shown here is derived from an EMBL/GenBank/DDBJ whole genome shotgun (WGS) entry which is preliminary data.</text>
</comment>
<comment type="function">
    <text evidence="6">Decapping enzyme for NAD-capped RNAs: specifically hydrolyzes the nicotinamide adenine dinucleotide (NAD) cap from a subset of RNAs by removing the entire NAD moiety from the 5'-end of an NAD-capped RNA.</text>
</comment>
<comment type="catalytic activity">
    <reaction evidence="5">
        <text>a 5'-end NAD(+)-phospho-ribonucleoside in mRNA + H2O = a 5'-end phospho-ribonucleoside in mRNA + NAD(+) + H(+)</text>
        <dbReference type="Rhea" id="RHEA:60880"/>
        <dbReference type="Rhea" id="RHEA-COMP:15692"/>
        <dbReference type="Rhea" id="RHEA-COMP:15698"/>
        <dbReference type="ChEBI" id="CHEBI:15377"/>
        <dbReference type="ChEBI" id="CHEBI:15378"/>
        <dbReference type="ChEBI" id="CHEBI:57540"/>
        <dbReference type="ChEBI" id="CHEBI:138282"/>
        <dbReference type="ChEBI" id="CHEBI:144029"/>
    </reaction>
    <physiologicalReaction direction="left-to-right" evidence="5">
        <dbReference type="Rhea" id="RHEA:60881"/>
    </physiologicalReaction>
</comment>
<dbReference type="PANTHER" id="PTHR12395">
    <property type="entry name" value="DOM-3 RELATED"/>
    <property type="match status" value="1"/>
</dbReference>
<dbReference type="Pfam" id="PF08652">
    <property type="entry name" value="RAI1"/>
    <property type="match status" value="1"/>
</dbReference>
<dbReference type="GO" id="GO:0004518">
    <property type="term" value="F:nuclease activity"/>
    <property type="evidence" value="ECO:0007669"/>
    <property type="project" value="UniProtKB-KW"/>
</dbReference>
<dbReference type="OrthoDB" id="5853397at2759"/>
<comment type="cofactor">
    <cofactor evidence="1 6">
        <name>a divalent metal cation</name>
        <dbReference type="ChEBI" id="CHEBI:60240"/>
    </cofactor>
</comment>
<keyword evidence="6" id="KW-0539">Nucleus</keyword>
<evidence type="ECO:0000256" key="5">
    <source>
        <dbReference type="ARBA" id="ARBA00048124"/>
    </source>
</evidence>
<dbReference type="GO" id="GO:0110155">
    <property type="term" value="P:NAD-cap decapping"/>
    <property type="evidence" value="ECO:0007669"/>
    <property type="project" value="TreeGrafter"/>
</dbReference>
<dbReference type="GO" id="GO:0046872">
    <property type="term" value="F:metal ion binding"/>
    <property type="evidence" value="ECO:0007669"/>
    <property type="project" value="UniProtKB-KW"/>
</dbReference>
<keyword evidence="6" id="KW-0694">RNA-binding</keyword>
<evidence type="ECO:0000313" key="8">
    <source>
        <dbReference type="EMBL" id="KAF9779987.1"/>
    </source>
</evidence>
<keyword evidence="9" id="KW-1185">Reference proteome</keyword>
<dbReference type="GO" id="GO:0003723">
    <property type="term" value="F:RNA binding"/>
    <property type="evidence" value="ECO:0007669"/>
    <property type="project" value="UniProtKB-KW"/>
</dbReference>
<keyword evidence="6" id="KW-0479">Metal-binding</keyword>
<keyword evidence="6" id="KW-0540">Nuclease</keyword>
<dbReference type="InterPro" id="IPR013961">
    <property type="entry name" value="RAI1"/>
</dbReference>
<dbReference type="GO" id="GO:0005634">
    <property type="term" value="C:nucleus"/>
    <property type="evidence" value="ECO:0007669"/>
    <property type="project" value="UniProtKB-SubCell"/>
</dbReference>
<feature type="domain" description="RAI1-like" evidence="7">
    <location>
        <begin position="163"/>
        <end position="294"/>
    </location>
</feature>
<evidence type="ECO:0000256" key="4">
    <source>
        <dbReference type="ARBA" id="ARBA00044692"/>
    </source>
</evidence>
<dbReference type="GO" id="GO:0034353">
    <property type="term" value="F:mRNA 5'-diphosphatase activity"/>
    <property type="evidence" value="ECO:0007669"/>
    <property type="project" value="TreeGrafter"/>
</dbReference>
<dbReference type="AlphaFoldDB" id="A0A9P6H6B2"/>
<dbReference type="GO" id="GO:0005829">
    <property type="term" value="C:cytosol"/>
    <property type="evidence" value="ECO:0007669"/>
    <property type="project" value="TreeGrafter"/>
</dbReference>
<sequence length="333" mass="37373">MSSSHTLGNFATSKPLKQTISAPKQIAYFSHFPGPTPDGCSDQSRSALKLYSPPTTPFQLLVAPPDRDSADLSNQRGHLDYIPLQSIITACRRAGRTADLAEADVITNRSTLVDLAMGKSGEYGVTFVEGKLFILRKSLELWDSDCFERACARLMTEKPHGVFFSVVRRKIGDYDVIMAGEVDCTDKKPKTKDYIGLETLKVPQQWQSQYDPDSDVTSNPDCVVLYPKWYLQSYLLGVPTLQIGYRNCNNAVFDIVRRPVKHFLSEVQIHAPMFNLAVDLGRLHGILSALSAYFRTLGRSFPANARFVLEVDVNGNANIILRETRRTRRSDYR</sequence>
<evidence type="ECO:0000256" key="6">
    <source>
        <dbReference type="RuleBase" id="RU367113"/>
    </source>
</evidence>
<organism evidence="8 9">
    <name type="scientific">Thelephora terrestris</name>
    <dbReference type="NCBI Taxonomy" id="56493"/>
    <lineage>
        <taxon>Eukaryota</taxon>
        <taxon>Fungi</taxon>
        <taxon>Dikarya</taxon>
        <taxon>Basidiomycota</taxon>
        <taxon>Agaricomycotina</taxon>
        <taxon>Agaricomycetes</taxon>
        <taxon>Thelephorales</taxon>
        <taxon>Thelephoraceae</taxon>
        <taxon>Thelephora</taxon>
    </lineage>
</organism>
<keyword evidence="6" id="KW-0378">Hydrolase</keyword>
<evidence type="ECO:0000256" key="3">
    <source>
        <dbReference type="ARBA" id="ARBA00044676"/>
    </source>
</evidence>
<dbReference type="PANTHER" id="PTHR12395:SF9">
    <property type="entry name" value="DECAPPING AND EXORIBONUCLEASE PROTEIN"/>
    <property type="match status" value="1"/>
</dbReference>
<protein>
    <recommendedName>
        <fullName evidence="6">Decapping nuclease</fullName>
        <ecNumber evidence="6">3.6.1.-</ecNumber>
    </recommendedName>
</protein>
<evidence type="ECO:0000313" key="9">
    <source>
        <dbReference type="Proteomes" id="UP000736335"/>
    </source>
</evidence>
<gene>
    <name evidence="8" type="ORF">BJ322DRAFT_1023892</name>
</gene>
<dbReference type="Proteomes" id="UP000736335">
    <property type="component" value="Unassembled WGS sequence"/>
</dbReference>
<evidence type="ECO:0000256" key="2">
    <source>
        <dbReference type="ARBA" id="ARBA00006562"/>
    </source>
</evidence>
<name>A0A9P6H6B2_9AGAM</name>
<dbReference type="GO" id="GO:0000166">
    <property type="term" value="F:nucleotide binding"/>
    <property type="evidence" value="ECO:0007669"/>
    <property type="project" value="UniProtKB-KW"/>
</dbReference>
<reference evidence="8" key="2">
    <citation type="submission" date="2020-11" db="EMBL/GenBank/DDBJ databases">
        <authorList>
            <consortium name="DOE Joint Genome Institute"/>
            <person name="Kuo A."/>
            <person name="Miyauchi S."/>
            <person name="Kiss E."/>
            <person name="Drula E."/>
            <person name="Kohler A."/>
            <person name="Sanchez-Garcia M."/>
            <person name="Andreopoulos B."/>
            <person name="Barry K.W."/>
            <person name="Bonito G."/>
            <person name="Buee M."/>
            <person name="Carver A."/>
            <person name="Chen C."/>
            <person name="Cichocki N."/>
            <person name="Clum A."/>
            <person name="Culley D."/>
            <person name="Crous P.W."/>
            <person name="Fauchery L."/>
            <person name="Girlanda M."/>
            <person name="Hayes R."/>
            <person name="Keri Z."/>
            <person name="Labutti K."/>
            <person name="Lipzen A."/>
            <person name="Lombard V."/>
            <person name="Magnuson J."/>
            <person name="Maillard F."/>
            <person name="Morin E."/>
            <person name="Murat C."/>
            <person name="Nolan M."/>
            <person name="Ohm R."/>
            <person name="Pangilinan J."/>
            <person name="Pereira M."/>
            <person name="Perotto S."/>
            <person name="Peter M."/>
            <person name="Riley R."/>
            <person name="Sitrit Y."/>
            <person name="Stielow B."/>
            <person name="Szollosi G."/>
            <person name="Zifcakova L."/>
            <person name="Stursova M."/>
            <person name="Spatafora J.W."/>
            <person name="Tedersoo L."/>
            <person name="Vaario L.-M."/>
            <person name="Yamada A."/>
            <person name="Yan M."/>
            <person name="Wang P."/>
            <person name="Xu J."/>
            <person name="Bruns T."/>
            <person name="Baldrian P."/>
            <person name="Vilgalys R."/>
            <person name="Henrissat B."/>
            <person name="Grigoriev I.V."/>
            <person name="Hibbett D."/>
            <person name="Nagy L.G."/>
            <person name="Martin F.M."/>
        </authorList>
    </citation>
    <scope>NUCLEOTIDE SEQUENCE</scope>
    <source>
        <strain evidence="8">UH-Tt-Lm1</strain>
    </source>
</reference>
<reference evidence="8" key="1">
    <citation type="journal article" date="2020" name="Nat. Commun.">
        <title>Large-scale genome sequencing of mycorrhizal fungi provides insights into the early evolution of symbiotic traits.</title>
        <authorList>
            <person name="Miyauchi S."/>
            <person name="Kiss E."/>
            <person name="Kuo A."/>
            <person name="Drula E."/>
            <person name="Kohler A."/>
            <person name="Sanchez-Garcia M."/>
            <person name="Morin E."/>
            <person name="Andreopoulos B."/>
            <person name="Barry K.W."/>
            <person name="Bonito G."/>
            <person name="Buee M."/>
            <person name="Carver A."/>
            <person name="Chen C."/>
            <person name="Cichocki N."/>
            <person name="Clum A."/>
            <person name="Culley D."/>
            <person name="Crous P.W."/>
            <person name="Fauchery L."/>
            <person name="Girlanda M."/>
            <person name="Hayes R.D."/>
            <person name="Keri Z."/>
            <person name="LaButti K."/>
            <person name="Lipzen A."/>
            <person name="Lombard V."/>
            <person name="Magnuson J."/>
            <person name="Maillard F."/>
            <person name="Murat C."/>
            <person name="Nolan M."/>
            <person name="Ohm R.A."/>
            <person name="Pangilinan J."/>
            <person name="Pereira M.F."/>
            <person name="Perotto S."/>
            <person name="Peter M."/>
            <person name="Pfister S."/>
            <person name="Riley R."/>
            <person name="Sitrit Y."/>
            <person name="Stielow J.B."/>
            <person name="Szollosi G."/>
            <person name="Zifcakova L."/>
            <person name="Stursova M."/>
            <person name="Spatafora J.W."/>
            <person name="Tedersoo L."/>
            <person name="Vaario L.M."/>
            <person name="Yamada A."/>
            <person name="Yan M."/>
            <person name="Wang P."/>
            <person name="Xu J."/>
            <person name="Bruns T."/>
            <person name="Baldrian P."/>
            <person name="Vilgalys R."/>
            <person name="Dunand C."/>
            <person name="Henrissat B."/>
            <person name="Grigoriev I.V."/>
            <person name="Hibbett D."/>
            <person name="Nagy L.G."/>
            <person name="Martin F.M."/>
        </authorList>
    </citation>
    <scope>NUCLEOTIDE SEQUENCE</scope>
    <source>
        <strain evidence="8">UH-Tt-Lm1</strain>
    </source>
</reference>
<comment type="similarity">
    <text evidence="2 6">Belongs to the DXO/Dom3Z family.</text>
</comment>
<keyword evidence="6" id="KW-0547">Nucleotide-binding</keyword>
<dbReference type="InterPro" id="IPR039039">
    <property type="entry name" value="RAI1-like_fam"/>
</dbReference>
<evidence type="ECO:0000256" key="1">
    <source>
        <dbReference type="ARBA" id="ARBA00001968"/>
    </source>
</evidence>
<proteinExistence type="inferred from homology"/>
<dbReference type="GO" id="GO:0000956">
    <property type="term" value="P:nuclear-transcribed mRNA catabolic process"/>
    <property type="evidence" value="ECO:0007669"/>
    <property type="project" value="TreeGrafter"/>
</dbReference>
<accession>A0A9P6H6B2</accession>
<comment type="subcellular location">
    <subcellularLocation>
        <location evidence="6">Nucleus</location>
    </subcellularLocation>
</comment>
<evidence type="ECO:0000259" key="7">
    <source>
        <dbReference type="Pfam" id="PF08652"/>
    </source>
</evidence>
<comment type="catalytic activity">
    <reaction evidence="3">
        <text>a 5'-end (N(7)-methyl 5'-triphosphoguanosine)-ribonucleoside-ribonucleotide in mRNA + H2O = a (N(7)-methyl 5'-triphosphoguanosine)-nucleoside + a 5'-end phospho-ribonucleoside in mRNA + H(+)</text>
        <dbReference type="Rhea" id="RHEA:66928"/>
        <dbReference type="Rhea" id="RHEA-COMP:15692"/>
        <dbReference type="Rhea" id="RHEA-COMP:17313"/>
        <dbReference type="ChEBI" id="CHEBI:15377"/>
        <dbReference type="ChEBI" id="CHEBI:15378"/>
        <dbReference type="ChEBI" id="CHEBI:138282"/>
        <dbReference type="ChEBI" id="CHEBI:172876"/>
        <dbReference type="ChEBI" id="CHEBI:172877"/>
    </reaction>
    <physiologicalReaction direction="left-to-right" evidence="3">
        <dbReference type="Rhea" id="RHEA:66929"/>
    </physiologicalReaction>
</comment>